<organism evidence="4 5">
    <name type="scientific">Microbacterium pygmaeum</name>
    <dbReference type="NCBI Taxonomy" id="370764"/>
    <lineage>
        <taxon>Bacteria</taxon>
        <taxon>Bacillati</taxon>
        <taxon>Actinomycetota</taxon>
        <taxon>Actinomycetes</taxon>
        <taxon>Micrococcales</taxon>
        <taxon>Microbacteriaceae</taxon>
        <taxon>Microbacterium</taxon>
    </lineage>
</organism>
<feature type="region of interest" description="Disordered" evidence="1">
    <location>
        <begin position="305"/>
        <end position="329"/>
    </location>
</feature>
<sequence>MSNDESPNVPAQRDRRHAVREKAQQVQAQQSRARVIRTTSLVVAIAAVIAIAAVVVTWTVTTGSSRPLMKPANVTDDGFVVTSVPPTAATAQGSGSVDDTTAAQSLEAAPTAEPTAEPTQTAQPVVDIRIYVDYLSTGSRDFQLANSQQLSKWVSQDAATLTYYPVAMLTAKSNGTKYSLRAASAAACVATHSPDAFFKFNNDLLAQQPTVDSDGYNDSELAAMAIAAGSDSPKTVRSCIEKEDFASWAKTATERALQGLPDTDELALMSTPTVLVNGVPYVGALNDPKEFAQFVLTSASDAYYETPTPAPTATTSPSATETATPTPTP</sequence>
<dbReference type="AlphaFoldDB" id="A0A1G7YA13"/>
<evidence type="ECO:0000256" key="2">
    <source>
        <dbReference type="SAM" id="Phobius"/>
    </source>
</evidence>
<reference evidence="4 5" key="1">
    <citation type="submission" date="2016-10" db="EMBL/GenBank/DDBJ databases">
        <authorList>
            <person name="de Groot N.N."/>
        </authorList>
    </citation>
    <scope>NUCLEOTIDE SEQUENCE [LARGE SCALE GENOMIC DNA]</scope>
    <source>
        <strain evidence="4 5">DSM 23142</strain>
    </source>
</reference>
<keyword evidence="5" id="KW-1185">Reference proteome</keyword>
<dbReference type="InterPro" id="IPR036249">
    <property type="entry name" value="Thioredoxin-like_sf"/>
</dbReference>
<dbReference type="STRING" id="370764.SAMN04489810_1686"/>
<gene>
    <name evidence="4" type="ORF">SAMN04489810_1686</name>
</gene>
<dbReference type="InterPro" id="IPR012336">
    <property type="entry name" value="Thioredoxin-like_fold"/>
</dbReference>
<dbReference type="EMBL" id="LT629692">
    <property type="protein sequence ID" value="SDG93308.1"/>
    <property type="molecule type" value="Genomic_DNA"/>
</dbReference>
<feature type="transmembrane region" description="Helical" evidence="2">
    <location>
        <begin position="41"/>
        <end position="60"/>
    </location>
</feature>
<protein>
    <submittedName>
        <fullName evidence="4">Thioredoxin</fullName>
    </submittedName>
</protein>
<dbReference type="RefSeq" id="WP_091488675.1">
    <property type="nucleotide sequence ID" value="NZ_LT629692.1"/>
</dbReference>
<dbReference type="Gene3D" id="3.40.30.10">
    <property type="entry name" value="Glutaredoxin"/>
    <property type="match status" value="1"/>
</dbReference>
<keyword evidence="2" id="KW-0472">Membrane</keyword>
<dbReference type="SUPFAM" id="SSF52833">
    <property type="entry name" value="Thioredoxin-like"/>
    <property type="match status" value="1"/>
</dbReference>
<evidence type="ECO:0000256" key="1">
    <source>
        <dbReference type="SAM" id="MobiDB-lite"/>
    </source>
</evidence>
<feature type="domain" description="Thioredoxin-like fold" evidence="3">
    <location>
        <begin position="140"/>
        <end position="291"/>
    </location>
</feature>
<dbReference type="Pfam" id="PF13462">
    <property type="entry name" value="Thioredoxin_4"/>
    <property type="match status" value="1"/>
</dbReference>
<evidence type="ECO:0000313" key="5">
    <source>
        <dbReference type="Proteomes" id="UP000199009"/>
    </source>
</evidence>
<feature type="region of interest" description="Disordered" evidence="1">
    <location>
        <begin position="1"/>
        <end position="30"/>
    </location>
</feature>
<accession>A0A1G7YA13</accession>
<keyword evidence="2" id="KW-0812">Transmembrane</keyword>
<name>A0A1G7YA13_9MICO</name>
<dbReference type="Proteomes" id="UP000199009">
    <property type="component" value="Chromosome I"/>
</dbReference>
<dbReference type="OrthoDB" id="117402at2"/>
<evidence type="ECO:0000313" key="4">
    <source>
        <dbReference type="EMBL" id="SDG93308.1"/>
    </source>
</evidence>
<evidence type="ECO:0000259" key="3">
    <source>
        <dbReference type="Pfam" id="PF13462"/>
    </source>
</evidence>
<proteinExistence type="predicted"/>
<keyword evidence="2" id="KW-1133">Transmembrane helix</keyword>